<dbReference type="AlphaFoldDB" id="A0AAV7JHD4"/>
<accession>A0AAV7JHD4</accession>
<gene>
    <name evidence="1" type="ORF">LOD99_12126</name>
</gene>
<organism evidence="1 2">
    <name type="scientific">Oopsacas minuta</name>
    <dbReference type="NCBI Taxonomy" id="111878"/>
    <lineage>
        <taxon>Eukaryota</taxon>
        <taxon>Metazoa</taxon>
        <taxon>Porifera</taxon>
        <taxon>Hexactinellida</taxon>
        <taxon>Hexasterophora</taxon>
        <taxon>Lyssacinosida</taxon>
        <taxon>Leucopsacidae</taxon>
        <taxon>Oopsacas</taxon>
    </lineage>
</organism>
<name>A0AAV7JHD4_9METZ</name>
<sequence length="433" mass="49933">MYFPKLEDFEIDKCQYPLCFHSASFQDVRLLYSSERGSLAKLAPQLTAKACFPSSIERQNVRLVLKVFNDLTLSALEIQNEKRCEEYRDNTSTFVRILLTLWKIFNVSTPFKGIRLNDNLSTPLILHDERFIYLARIVYWLDAWQSLPGQSGKLSKQTYTSLKHACIALEQITNDLTESCGFSYVLSAFLQTDPLEHHFGLYRMMAGSNYHISYIQILESERRLKLSNILKMFSDQQDSCQSIDTFVKSFTSPFSTFSDDQIDLEPYLDGISDVLSIEYTQQIPQSLAFIGGYSAYKFLKGFQECRLCTDTLTYDKEFIPDSDSISQFKLLQLTDRGGLKYPSEHVLSSVITLWRILFAIEDNDHLANLLVHGPARKILVELTLIYMEDDASIDIWKSNCLICNVTRWDILRKLIFTTTNCFLANKIITIIHL</sequence>
<reference evidence="1 2" key="1">
    <citation type="journal article" date="2023" name="BMC Biol.">
        <title>The compact genome of the sponge Oopsacas minuta (Hexactinellida) is lacking key metazoan core genes.</title>
        <authorList>
            <person name="Santini S."/>
            <person name="Schenkelaars Q."/>
            <person name="Jourda C."/>
            <person name="Duchesne M."/>
            <person name="Belahbib H."/>
            <person name="Rocher C."/>
            <person name="Selva M."/>
            <person name="Riesgo A."/>
            <person name="Vervoort M."/>
            <person name="Leys S.P."/>
            <person name="Kodjabachian L."/>
            <person name="Le Bivic A."/>
            <person name="Borchiellini C."/>
            <person name="Claverie J.M."/>
            <person name="Renard E."/>
        </authorList>
    </citation>
    <scope>NUCLEOTIDE SEQUENCE [LARGE SCALE GENOMIC DNA]</scope>
    <source>
        <strain evidence="1">SPO-2</strain>
    </source>
</reference>
<keyword evidence="2" id="KW-1185">Reference proteome</keyword>
<proteinExistence type="predicted"/>
<comment type="caution">
    <text evidence="1">The sequence shown here is derived from an EMBL/GenBank/DDBJ whole genome shotgun (WGS) entry which is preliminary data.</text>
</comment>
<evidence type="ECO:0000313" key="2">
    <source>
        <dbReference type="Proteomes" id="UP001165289"/>
    </source>
</evidence>
<dbReference type="EMBL" id="JAKMXF010000332">
    <property type="protein sequence ID" value="KAI6648317.1"/>
    <property type="molecule type" value="Genomic_DNA"/>
</dbReference>
<protein>
    <submittedName>
        <fullName evidence="1">Transposable element P transposase</fullName>
    </submittedName>
</protein>
<dbReference type="Proteomes" id="UP001165289">
    <property type="component" value="Unassembled WGS sequence"/>
</dbReference>
<evidence type="ECO:0000313" key="1">
    <source>
        <dbReference type="EMBL" id="KAI6648317.1"/>
    </source>
</evidence>